<evidence type="ECO:0000256" key="1">
    <source>
        <dbReference type="ARBA" id="ARBA00004651"/>
    </source>
</evidence>
<evidence type="ECO:0000256" key="9">
    <source>
        <dbReference type="SAM" id="Phobius"/>
    </source>
</evidence>
<accession>A0A9D5Q6L2</accession>
<dbReference type="Proteomes" id="UP000649604">
    <property type="component" value="Unassembled WGS sequence"/>
</dbReference>
<evidence type="ECO:0000256" key="6">
    <source>
        <dbReference type="ARBA" id="ARBA00022989"/>
    </source>
</evidence>
<keyword evidence="5 9" id="KW-0812">Transmembrane</keyword>
<evidence type="ECO:0000256" key="2">
    <source>
        <dbReference type="ARBA" id="ARBA00022448"/>
    </source>
</evidence>
<feature type="transmembrane region" description="Helical" evidence="9">
    <location>
        <begin position="212"/>
        <end position="236"/>
    </location>
</feature>
<keyword evidence="7 9" id="KW-0472">Membrane</keyword>
<comment type="caution">
    <text evidence="10">The sequence shown here is derived from an EMBL/GenBank/DDBJ whole genome shotgun (WGS) entry which is preliminary data.</text>
</comment>
<dbReference type="AlphaFoldDB" id="A0A9D5Q6L2"/>
<keyword evidence="4" id="KW-0997">Cell inner membrane</keyword>
<evidence type="ECO:0000313" key="11">
    <source>
        <dbReference type="Proteomes" id="UP000649604"/>
    </source>
</evidence>
<name>A0A9D5Q6L2_9BACT</name>
<proteinExistence type="predicted"/>
<evidence type="ECO:0000256" key="7">
    <source>
        <dbReference type="ARBA" id="ARBA00023136"/>
    </source>
</evidence>
<dbReference type="Pfam" id="PF02653">
    <property type="entry name" value="BPD_transp_2"/>
    <property type="match status" value="1"/>
</dbReference>
<dbReference type="CDD" id="cd06579">
    <property type="entry name" value="TM_PBP1_transp_AraH_like"/>
    <property type="match status" value="1"/>
</dbReference>
<evidence type="ECO:0000256" key="4">
    <source>
        <dbReference type="ARBA" id="ARBA00022519"/>
    </source>
</evidence>
<dbReference type="EMBL" id="WJJP01000490">
    <property type="protein sequence ID" value="MBD3325890.1"/>
    <property type="molecule type" value="Genomic_DNA"/>
</dbReference>
<comment type="subcellular location">
    <subcellularLocation>
        <location evidence="1">Cell membrane</location>
        <topology evidence="1">Multi-pass membrane protein</topology>
    </subcellularLocation>
</comment>
<dbReference type="GO" id="GO:0022857">
    <property type="term" value="F:transmembrane transporter activity"/>
    <property type="evidence" value="ECO:0007669"/>
    <property type="project" value="InterPro"/>
</dbReference>
<evidence type="ECO:0000313" key="10">
    <source>
        <dbReference type="EMBL" id="MBD3325890.1"/>
    </source>
</evidence>
<protein>
    <recommendedName>
        <fullName evidence="8">Autoinducer 2 import system permease protein LsrD</fullName>
    </recommendedName>
</protein>
<dbReference type="GO" id="GO:0005886">
    <property type="term" value="C:plasma membrane"/>
    <property type="evidence" value="ECO:0007669"/>
    <property type="project" value="UniProtKB-SubCell"/>
</dbReference>
<feature type="transmembrane region" description="Helical" evidence="9">
    <location>
        <begin position="163"/>
        <end position="181"/>
    </location>
</feature>
<evidence type="ECO:0000256" key="8">
    <source>
        <dbReference type="ARBA" id="ARBA00039381"/>
    </source>
</evidence>
<evidence type="ECO:0000256" key="5">
    <source>
        <dbReference type="ARBA" id="ARBA00022692"/>
    </source>
</evidence>
<feature type="transmembrane region" description="Helical" evidence="9">
    <location>
        <begin position="248"/>
        <end position="280"/>
    </location>
</feature>
<feature type="transmembrane region" description="Helical" evidence="9">
    <location>
        <begin position="43"/>
        <end position="62"/>
    </location>
</feature>
<dbReference type="PANTHER" id="PTHR32196">
    <property type="entry name" value="ABC TRANSPORTER PERMEASE PROTEIN YPHD-RELATED-RELATED"/>
    <property type="match status" value="1"/>
</dbReference>
<feature type="transmembrane region" description="Helical" evidence="9">
    <location>
        <begin position="12"/>
        <end position="31"/>
    </location>
</feature>
<dbReference type="PANTHER" id="PTHR32196:SF71">
    <property type="entry name" value="AUTOINDUCER 2 IMPORT SYSTEM PERMEASE PROTEIN LSRD"/>
    <property type="match status" value="1"/>
</dbReference>
<organism evidence="10 11">
    <name type="scientific">candidate division KSB3 bacterium</name>
    <dbReference type="NCBI Taxonomy" id="2044937"/>
    <lineage>
        <taxon>Bacteria</taxon>
        <taxon>candidate division KSB3</taxon>
    </lineage>
</organism>
<evidence type="ECO:0000256" key="3">
    <source>
        <dbReference type="ARBA" id="ARBA00022475"/>
    </source>
</evidence>
<feature type="transmembrane region" description="Helical" evidence="9">
    <location>
        <begin position="292"/>
        <end position="308"/>
    </location>
</feature>
<feature type="transmembrane region" description="Helical" evidence="9">
    <location>
        <begin position="95"/>
        <end position="118"/>
    </location>
</feature>
<keyword evidence="2" id="KW-0813">Transport</keyword>
<reference evidence="10" key="1">
    <citation type="submission" date="2019-11" db="EMBL/GenBank/DDBJ databases">
        <title>Microbial mats filling the niche in hypersaline microbial mats.</title>
        <authorList>
            <person name="Wong H.L."/>
            <person name="Macleod F.I."/>
            <person name="White R.A. III"/>
            <person name="Burns B.P."/>
        </authorList>
    </citation>
    <scope>NUCLEOTIDE SEQUENCE</scope>
    <source>
        <strain evidence="10">Rbin_158</strain>
    </source>
</reference>
<keyword evidence="6 9" id="KW-1133">Transmembrane helix</keyword>
<feature type="transmembrane region" description="Helical" evidence="9">
    <location>
        <begin position="69"/>
        <end position="89"/>
    </location>
</feature>
<dbReference type="InterPro" id="IPR001851">
    <property type="entry name" value="ABC_transp_permease"/>
</dbReference>
<keyword evidence="3" id="KW-1003">Cell membrane</keyword>
<sequence>MKIRHTNIRNFVLSYGFIGILILMFIGYSVGTRYFFTLDNIMGILHTAAPTMILASGLALVIMSAKIDISIGSISFISAVIGASLIVHYDMPPLLGLLVIVLIGALCGALNGFIVVYLKVNPLITTMGTLFTLRGAGLRIARGRMIDIPEGFKNIGNLSIGPLYVDILVALGILLLIHLMHTRTKFGRHIMAIGNGEDVARRLGVRVARVTFLTFVLSGFLASLGGIFSMFQLGAVTMFMGEGLEFTAIAVIIIGGISLFGGEGAIIPHLILGVLTLVIIENGLNHLGASPYVYPFVRGGVIFIAMYADSLKSMVQTKVKVLEPE</sequence>
<gene>
    <name evidence="10" type="ORF">GF339_14990</name>
</gene>